<evidence type="ECO:0000313" key="4">
    <source>
        <dbReference type="Proteomes" id="UP000621492"/>
    </source>
</evidence>
<evidence type="ECO:0000313" key="3">
    <source>
        <dbReference type="EMBL" id="GGB62090.1"/>
    </source>
</evidence>
<reference evidence="3" key="1">
    <citation type="journal article" date="2014" name="Int. J. Syst. Evol. Microbiol.">
        <title>Complete genome sequence of Corynebacterium casei LMG S-19264T (=DSM 44701T), isolated from a smear-ripened cheese.</title>
        <authorList>
            <consortium name="US DOE Joint Genome Institute (JGI-PGF)"/>
            <person name="Walter F."/>
            <person name="Albersmeier A."/>
            <person name="Kalinowski J."/>
            <person name="Ruckert C."/>
        </authorList>
    </citation>
    <scope>NUCLEOTIDE SEQUENCE</scope>
    <source>
        <strain evidence="3">CGMCC 1.15454</strain>
    </source>
</reference>
<dbReference type="AlphaFoldDB" id="A0A9W5X7I9"/>
<sequence length="211" mass="23424">MIEKLKNFFSDKNTTSNVKNPSKKIKYLIVIGLLGLLLVIISNVFSTSPEEGQQDAMKPNQPATETKSTFSKKESTTSNVGELEANYEKDLKLMLDKIQGVSETEVMVNLDSTKVKVYEKNLITGQQTTDESDKNGGTREIQDDTKETEVVLVRQGDKEVPLLIQTKKPEVRGVFIVAKGVDNAAVKKWVTDSVARVLDVPIHKVSVMPKN</sequence>
<dbReference type="NCBIfam" id="TIGR02830">
    <property type="entry name" value="spore_III_AG"/>
    <property type="match status" value="1"/>
</dbReference>
<feature type="transmembrane region" description="Helical" evidence="2">
    <location>
        <begin position="27"/>
        <end position="45"/>
    </location>
</feature>
<accession>A0A9W5X7I9</accession>
<dbReference type="InterPro" id="IPR014195">
    <property type="entry name" value="Spore_III_AG"/>
</dbReference>
<feature type="region of interest" description="Disordered" evidence="1">
    <location>
        <begin position="49"/>
        <end position="79"/>
    </location>
</feature>
<evidence type="ECO:0000256" key="1">
    <source>
        <dbReference type="SAM" id="MobiDB-lite"/>
    </source>
</evidence>
<keyword evidence="4" id="KW-1185">Reference proteome</keyword>
<protein>
    <submittedName>
        <fullName evidence="3">Stage III sporulation protein AG</fullName>
    </submittedName>
</protein>
<gene>
    <name evidence="3" type="ORF">GCM10011409_44100</name>
</gene>
<comment type="caution">
    <text evidence="3">The sequence shown here is derived from an EMBL/GenBank/DDBJ whole genome shotgun (WGS) entry which is preliminary data.</text>
</comment>
<keyword evidence="2" id="KW-0812">Transmembrane</keyword>
<evidence type="ECO:0000256" key="2">
    <source>
        <dbReference type="SAM" id="Phobius"/>
    </source>
</evidence>
<dbReference type="Proteomes" id="UP000621492">
    <property type="component" value="Unassembled WGS sequence"/>
</dbReference>
<keyword evidence="2" id="KW-0472">Membrane</keyword>
<dbReference type="RefSeq" id="WP_230856034.1">
    <property type="nucleotide sequence ID" value="NZ_BMJD01000070.1"/>
</dbReference>
<name>A0A9W5X7I9_9BACI</name>
<keyword evidence="2" id="KW-1133">Transmembrane helix</keyword>
<reference evidence="3" key="2">
    <citation type="submission" date="2020-09" db="EMBL/GenBank/DDBJ databases">
        <authorList>
            <person name="Sun Q."/>
            <person name="Zhou Y."/>
        </authorList>
    </citation>
    <scope>NUCLEOTIDE SEQUENCE</scope>
    <source>
        <strain evidence="3">CGMCC 1.15454</strain>
    </source>
</reference>
<dbReference type="EMBL" id="BMJD01000070">
    <property type="protein sequence ID" value="GGB62090.1"/>
    <property type="molecule type" value="Genomic_DNA"/>
</dbReference>
<proteinExistence type="predicted"/>
<organism evidence="3 4">
    <name type="scientific">Lentibacillus populi</name>
    <dbReference type="NCBI Taxonomy" id="1827502"/>
    <lineage>
        <taxon>Bacteria</taxon>
        <taxon>Bacillati</taxon>
        <taxon>Bacillota</taxon>
        <taxon>Bacilli</taxon>
        <taxon>Bacillales</taxon>
        <taxon>Bacillaceae</taxon>
        <taxon>Lentibacillus</taxon>
    </lineage>
</organism>